<dbReference type="InterPro" id="IPR000600">
    <property type="entry name" value="ROK"/>
</dbReference>
<dbReference type="OrthoDB" id="9795247at2"/>
<dbReference type="AlphaFoldDB" id="A0A1P8W9Y1"/>
<sequence>MSEKEEKPTSDQPQKVWVGFDLGGTKMLAVVFDEKLTILGKKRRRTREKGKDGVHPERIVETIRMALNDAEVDEAAIQGIGCGCPGPLDLKKGIILEAPNLGWKNVPLKTLLEKEFKCPAEICNDVDAGVFGEYANGAGRNARCVLGVFPGTGIGGGCVYEGKIFRGSRASCMEVGFLQMATEGPAAGAGPVGTLEALASRLAISGEAAKAVYRGLAPNLAKVVGTDLSKIRSGTLAKAIEDGDEVVERIVRRAAEQVGRGIGSLANILAPDIVIIGGGLAEAMPKLYLSEAEKGAKRNVLPSLRDCFKIKIAELGDYSTVMGAAAWVREEHPDPGDEKG</sequence>
<dbReference type="GO" id="GO:0004340">
    <property type="term" value="F:glucokinase activity"/>
    <property type="evidence" value="ECO:0007669"/>
    <property type="project" value="UniProtKB-EC"/>
</dbReference>
<name>A0A1P8W9Y1_9PLAN</name>
<dbReference type="Gene3D" id="3.30.420.40">
    <property type="match status" value="2"/>
</dbReference>
<dbReference type="SUPFAM" id="SSF53067">
    <property type="entry name" value="Actin-like ATPase domain"/>
    <property type="match status" value="1"/>
</dbReference>
<dbReference type="STRING" id="1891926.Fuma_00449"/>
<dbReference type="Proteomes" id="UP000187735">
    <property type="component" value="Chromosome"/>
</dbReference>
<dbReference type="KEGG" id="fmr:Fuma_00449"/>
<dbReference type="PANTHER" id="PTHR18964">
    <property type="entry name" value="ROK (REPRESSOR, ORF, KINASE) FAMILY"/>
    <property type="match status" value="1"/>
</dbReference>
<organism evidence="2 3">
    <name type="scientific">Fuerstiella marisgermanici</name>
    <dbReference type="NCBI Taxonomy" id="1891926"/>
    <lineage>
        <taxon>Bacteria</taxon>
        <taxon>Pseudomonadati</taxon>
        <taxon>Planctomycetota</taxon>
        <taxon>Planctomycetia</taxon>
        <taxon>Planctomycetales</taxon>
        <taxon>Planctomycetaceae</taxon>
        <taxon>Fuerstiella</taxon>
    </lineage>
</organism>
<gene>
    <name evidence="2" type="primary">glcK_1</name>
    <name evidence="2" type="ORF">Fuma_00449</name>
</gene>
<dbReference type="CDD" id="cd23763">
    <property type="entry name" value="ASKHA_ATPase_ROK"/>
    <property type="match status" value="1"/>
</dbReference>
<reference evidence="2 3" key="1">
    <citation type="journal article" date="2016" name="Front. Microbiol.">
        <title>Fuerstia marisgermanicae gen. nov., sp. nov., an Unusual Member of the Phylum Planctomycetes from the German Wadden Sea.</title>
        <authorList>
            <person name="Kohn T."/>
            <person name="Heuer A."/>
            <person name="Jogler M."/>
            <person name="Vollmers J."/>
            <person name="Boedeker C."/>
            <person name="Bunk B."/>
            <person name="Rast P."/>
            <person name="Borchert D."/>
            <person name="Glockner I."/>
            <person name="Freese H.M."/>
            <person name="Klenk H.P."/>
            <person name="Overmann J."/>
            <person name="Kaster A.K."/>
            <person name="Rohde M."/>
            <person name="Wiegand S."/>
            <person name="Jogler C."/>
        </authorList>
    </citation>
    <scope>NUCLEOTIDE SEQUENCE [LARGE SCALE GENOMIC DNA]</scope>
    <source>
        <strain evidence="2 3">NH11</strain>
    </source>
</reference>
<keyword evidence="3" id="KW-1185">Reference proteome</keyword>
<keyword evidence="2" id="KW-0418">Kinase</keyword>
<dbReference type="EC" id="2.7.1.2" evidence="2"/>
<keyword evidence="2" id="KW-0808">Transferase</keyword>
<accession>A0A1P8W9Y1</accession>
<dbReference type="PANTHER" id="PTHR18964:SF149">
    <property type="entry name" value="BIFUNCTIONAL UDP-N-ACETYLGLUCOSAMINE 2-EPIMERASE_N-ACETYLMANNOSAMINE KINASE"/>
    <property type="match status" value="1"/>
</dbReference>
<proteinExistence type="inferred from homology"/>
<dbReference type="EMBL" id="CP017641">
    <property type="protein sequence ID" value="APZ90865.1"/>
    <property type="molecule type" value="Genomic_DNA"/>
</dbReference>
<dbReference type="Pfam" id="PF00480">
    <property type="entry name" value="ROK"/>
    <property type="match status" value="1"/>
</dbReference>
<dbReference type="RefSeq" id="WP_077022699.1">
    <property type="nucleotide sequence ID" value="NZ_CP017641.1"/>
</dbReference>
<dbReference type="InterPro" id="IPR043129">
    <property type="entry name" value="ATPase_NBD"/>
</dbReference>
<evidence type="ECO:0000313" key="3">
    <source>
        <dbReference type="Proteomes" id="UP000187735"/>
    </source>
</evidence>
<evidence type="ECO:0000313" key="2">
    <source>
        <dbReference type="EMBL" id="APZ90865.1"/>
    </source>
</evidence>
<evidence type="ECO:0000256" key="1">
    <source>
        <dbReference type="ARBA" id="ARBA00006479"/>
    </source>
</evidence>
<protein>
    <submittedName>
        <fullName evidence="2">Glucokinase</fullName>
        <ecNumber evidence="2">2.7.1.2</ecNumber>
    </submittedName>
</protein>
<comment type="similarity">
    <text evidence="1">Belongs to the ROK (NagC/XylR) family.</text>
</comment>